<dbReference type="PANTHER" id="PTHR36507">
    <property type="entry name" value="BLL1555 PROTEIN"/>
    <property type="match status" value="1"/>
</dbReference>
<protein>
    <submittedName>
        <fullName evidence="3">Plastocyanin</fullName>
    </submittedName>
</protein>
<name>A0A1H8J685_9ACTN</name>
<dbReference type="EMBL" id="FODD01000009">
    <property type="protein sequence ID" value="SEN75806.1"/>
    <property type="molecule type" value="Genomic_DNA"/>
</dbReference>
<reference evidence="3 4" key="1">
    <citation type="submission" date="2016-10" db="EMBL/GenBank/DDBJ databases">
        <authorList>
            <person name="de Groot N.N."/>
        </authorList>
    </citation>
    <scope>NUCLEOTIDE SEQUENCE [LARGE SCALE GENOMIC DNA]</scope>
    <source>
        <strain evidence="3 4">CGMCC 4.2026</strain>
    </source>
</reference>
<evidence type="ECO:0000259" key="2">
    <source>
        <dbReference type="Pfam" id="PF13473"/>
    </source>
</evidence>
<dbReference type="Gene3D" id="2.60.40.420">
    <property type="entry name" value="Cupredoxins - blue copper proteins"/>
    <property type="match status" value="1"/>
</dbReference>
<organism evidence="3 4">
    <name type="scientific">Actinacidiphila rubida</name>
    <dbReference type="NCBI Taxonomy" id="310780"/>
    <lineage>
        <taxon>Bacteria</taxon>
        <taxon>Bacillati</taxon>
        <taxon>Actinomycetota</taxon>
        <taxon>Actinomycetes</taxon>
        <taxon>Kitasatosporales</taxon>
        <taxon>Streptomycetaceae</taxon>
        <taxon>Actinacidiphila</taxon>
    </lineage>
</organism>
<evidence type="ECO:0000256" key="1">
    <source>
        <dbReference type="SAM" id="MobiDB-lite"/>
    </source>
</evidence>
<dbReference type="STRING" id="310780.SAMN05216267_1009177"/>
<dbReference type="Proteomes" id="UP000181951">
    <property type="component" value="Unassembled WGS sequence"/>
</dbReference>
<dbReference type="Pfam" id="PF13473">
    <property type="entry name" value="Cupredoxin_1"/>
    <property type="match status" value="1"/>
</dbReference>
<dbReference type="AlphaFoldDB" id="A0A1H8J685"/>
<keyword evidence="4" id="KW-1185">Reference proteome</keyword>
<dbReference type="InterPro" id="IPR052721">
    <property type="entry name" value="ET_Amicyanin"/>
</dbReference>
<feature type="compositionally biased region" description="Low complexity" evidence="1">
    <location>
        <begin position="48"/>
        <end position="68"/>
    </location>
</feature>
<accession>A0A1H8J685</accession>
<feature type="region of interest" description="Disordered" evidence="1">
    <location>
        <begin position="41"/>
        <end position="69"/>
    </location>
</feature>
<evidence type="ECO:0000313" key="3">
    <source>
        <dbReference type="EMBL" id="SEN75806.1"/>
    </source>
</evidence>
<feature type="domain" description="EfeO-type cupredoxin-like" evidence="2">
    <location>
        <begin position="68"/>
        <end position="152"/>
    </location>
</feature>
<dbReference type="PANTHER" id="PTHR36507:SF1">
    <property type="entry name" value="BLL1555 PROTEIN"/>
    <property type="match status" value="1"/>
</dbReference>
<dbReference type="OrthoDB" id="574459at2"/>
<sequence>MWPGGAGDHTTANEVTGVRNLKRTALAAGSLLLALTGCSSSSGGGSGSTTPPASPSPSVTASATGSPTRAANSLTIQNFAFHPSPLKVAPGATVTVTNADSTAHTVTATGAKAFDTGTIAPGGTATFTAPKAPGSYRYICTIHPFMKGTLTVG</sequence>
<gene>
    <name evidence="3" type="ORF">SAMN05216267_1009177</name>
</gene>
<dbReference type="InterPro" id="IPR028096">
    <property type="entry name" value="EfeO_Cupredoxin"/>
</dbReference>
<evidence type="ECO:0000313" key="4">
    <source>
        <dbReference type="Proteomes" id="UP000181951"/>
    </source>
</evidence>
<proteinExistence type="predicted"/>
<dbReference type="InterPro" id="IPR008972">
    <property type="entry name" value="Cupredoxin"/>
</dbReference>
<dbReference type="SUPFAM" id="SSF49503">
    <property type="entry name" value="Cupredoxins"/>
    <property type="match status" value="1"/>
</dbReference>